<reference evidence="1" key="1">
    <citation type="submission" date="2016-01" db="EMBL/GenBank/DDBJ databases">
        <title>Genome sequencing of Roseivirga ehrenbergii KMM 6017.</title>
        <authorList>
            <person name="Selvaratnam C."/>
            <person name="Thevarajoo S."/>
            <person name="Goh K.M."/>
            <person name="Ee R."/>
            <person name="Chan K.-G."/>
            <person name="Chong C.S."/>
        </authorList>
    </citation>
    <scope>NUCLEOTIDE SEQUENCE [LARGE SCALE GENOMIC DNA]</scope>
    <source>
        <strain evidence="1">KMM 6017</strain>
    </source>
</reference>
<gene>
    <name evidence="1" type="ORF">MB14_17630</name>
</gene>
<accession>A0A150XIS4</accession>
<dbReference type="Proteomes" id="UP000075583">
    <property type="component" value="Unassembled WGS sequence"/>
</dbReference>
<dbReference type="AlphaFoldDB" id="A0A150XIS4"/>
<sequence length="113" mass="13047">MANRWGIPKEVEDHVRERDSTCVYCKVEFRNEERSRKNKPSWEHIVNDIRINGIDNISLCCMSCNSSKGAKLLKDWLQSDYCTRKGITFNSVAEVVKNAILNPPVLKELDSFN</sequence>
<keyword evidence="2" id="KW-1185">Reference proteome</keyword>
<evidence type="ECO:0000313" key="2">
    <source>
        <dbReference type="Proteomes" id="UP000075583"/>
    </source>
</evidence>
<dbReference type="EMBL" id="LQZQ01000009">
    <property type="protein sequence ID" value="KYG78552.1"/>
    <property type="molecule type" value="Genomic_DNA"/>
</dbReference>
<proteinExistence type="predicted"/>
<dbReference type="STRING" id="279360.MB14_17630"/>
<evidence type="ECO:0008006" key="3">
    <source>
        <dbReference type="Google" id="ProtNLM"/>
    </source>
</evidence>
<name>A0A150XIS4_ROSEK</name>
<protein>
    <recommendedName>
        <fullName evidence="3">HNH endonuclease</fullName>
    </recommendedName>
</protein>
<organism evidence="1 2">
    <name type="scientific">Roseivirga ehrenbergii (strain DSM 102268 / JCM 13514 / KCTC 12282 / NCIMB 14502 / KMM 6017)</name>
    <dbReference type="NCBI Taxonomy" id="279360"/>
    <lineage>
        <taxon>Bacteria</taxon>
        <taxon>Pseudomonadati</taxon>
        <taxon>Bacteroidota</taxon>
        <taxon>Cytophagia</taxon>
        <taxon>Cytophagales</taxon>
        <taxon>Roseivirgaceae</taxon>
        <taxon>Roseivirga</taxon>
    </lineage>
</organism>
<comment type="caution">
    <text evidence="1">The sequence shown here is derived from an EMBL/GenBank/DDBJ whole genome shotgun (WGS) entry which is preliminary data.</text>
</comment>
<dbReference type="Gene3D" id="1.10.30.50">
    <property type="match status" value="1"/>
</dbReference>
<evidence type="ECO:0000313" key="1">
    <source>
        <dbReference type="EMBL" id="KYG78552.1"/>
    </source>
</evidence>